<dbReference type="Proteomes" id="UP001596180">
    <property type="component" value="Unassembled WGS sequence"/>
</dbReference>
<evidence type="ECO:0000256" key="2">
    <source>
        <dbReference type="ARBA" id="ARBA00022525"/>
    </source>
</evidence>
<feature type="region of interest" description="Disordered" evidence="5">
    <location>
        <begin position="56"/>
        <end position="133"/>
    </location>
</feature>
<comment type="caution">
    <text evidence="9">The sequence shown here is derived from an EMBL/GenBank/DDBJ whole genome shotgun (WGS) entry which is preliminary data.</text>
</comment>
<dbReference type="InterPro" id="IPR019931">
    <property type="entry name" value="LPXTG_anchor"/>
</dbReference>
<protein>
    <submittedName>
        <fullName evidence="9">LAETG motif-containing sortase-dependent surface protein</fullName>
    </submittedName>
</protein>
<feature type="chain" id="PRO_5045260230" evidence="7">
    <location>
        <begin position="25"/>
        <end position="161"/>
    </location>
</feature>
<evidence type="ECO:0000256" key="5">
    <source>
        <dbReference type="SAM" id="MobiDB-lite"/>
    </source>
</evidence>
<dbReference type="EMBL" id="JBHSOA010000138">
    <property type="protein sequence ID" value="MFC5856966.1"/>
    <property type="molecule type" value="Genomic_DNA"/>
</dbReference>
<evidence type="ECO:0000313" key="10">
    <source>
        <dbReference type="Proteomes" id="UP001596180"/>
    </source>
</evidence>
<dbReference type="NCBIfam" id="TIGR01167">
    <property type="entry name" value="LPXTG_anchor"/>
    <property type="match status" value="1"/>
</dbReference>
<evidence type="ECO:0000256" key="3">
    <source>
        <dbReference type="ARBA" id="ARBA00022729"/>
    </source>
</evidence>
<dbReference type="NCBIfam" id="NF041528">
    <property type="entry name" value="strep_LAETG"/>
    <property type="match status" value="1"/>
</dbReference>
<evidence type="ECO:0000256" key="6">
    <source>
        <dbReference type="SAM" id="Phobius"/>
    </source>
</evidence>
<keyword evidence="3 7" id="KW-0732">Signal</keyword>
<evidence type="ECO:0000259" key="8">
    <source>
        <dbReference type="PROSITE" id="PS50847"/>
    </source>
</evidence>
<keyword evidence="6" id="KW-0812">Transmembrane</keyword>
<evidence type="ECO:0000256" key="4">
    <source>
        <dbReference type="ARBA" id="ARBA00023088"/>
    </source>
</evidence>
<dbReference type="Pfam" id="PF05901">
    <property type="entry name" value="Excalibur"/>
    <property type="match status" value="1"/>
</dbReference>
<keyword evidence="2" id="KW-0964">Secreted</keyword>
<keyword evidence="6" id="KW-0472">Membrane</keyword>
<reference evidence="10" key="1">
    <citation type="journal article" date="2019" name="Int. J. Syst. Evol. Microbiol.">
        <title>The Global Catalogue of Microorganisms (GCM) 10K type strain sequencing project: providing services to taxonomists for standard genome sequencing and annotation.</title>
        <authorList>
            <consortium name="The Broad Institute Genomics Platform"/>
            <consortium name="The Broad Institute Genome Sequencing Center for Infectious Disease"/>
            <person name="Wu L."/>
            <person name="Ma J."/>
        </authorList>
    </citation>
    <scope>NUCLEOTIDE SEQUENCE [LARGE SCALE GENOMIC DNA]</scope>
    <source>
        <strain evidence="10">JCM 10411</strain>
    </source>
</reference>
<gene>
    <name evidence="9" type="ORF">ACFPZI_36030</name>
</gene>
<keyword evidence="4" id="KW-0572">Peptidoglycan-anchor</keyword>
<proteinExistence type="predicted"/>
<accession>A0ABW1E885</accession>
<evidence type="ECO:0000313" key="9">
    <source>
        <dbReference type="EMBL" id="MFC5856966.1"/>
    </source>
</evidence>
<dbReference type="InterPro" id="IPR008613">
    <property type="entry name" value="Excalibur_Ca-bd_domain"/>
</dbReference>
<feature type="domain" description="Gram-positive cocci surface proteins LPxTG" evidence="8">
    <location>
        <begin position="124"/>
        <end position="161"/>
    </location>
</feature>
<dbReference type="RefSeq" id="WP_381371371.1">
    <property type="nucleotide sequence ID" value="NZ_JBHSOA010000138.1"/>
</dbReference>
<feature type="signal peptide" evidence="7">
    <location>
        <begin position="1"/>
        <end position="24"/>
    </location>
</feature>
<name>A0ABW1E885_9ACTN</name>
<keyword evidence="6" id="KW-1133">Transmembrane helix</keyword>
<sequence>MNLSYKSAAVTVAALALATLPATASMAHEGSHPFKNCTEAYSKGYKNISSGDEHYGKHLDRDGDGVGCDNAPAGFVSADDKDTATDSGSDDGATGSGTGSDTETGSGSGSGEKAATEKGSGTDLAETGGNSATPYIAAGGAAVVLAGGGVLLAARRRRSTD</sequence>
<feature type="compositionally biased region" description="Low complexity" evidence="5">
    <location>
        <begin position="85"/>
        <end position="105"/>
    </location>
</feature>
<evidence type="ECO:0000256" key="7">
    <source>
        <dbReference type="SAM" id="SignalP"/>
    </source>
</evidence>
<feature type="transmembrane region" description="Helical" evidence="6">
    <location>
        <begin position="135"/>
        <end position="154"/>
    </location>
</feature>
<keyword evidence="1" id="KW-0134">Cell wall</keyword>
<evidence type="ECO:0000256" key="1">
    <source>
        <dbReference type="ARBA" id="ARBA00022512"/>
    </source>
</evidence>
<dbReference type="PROSITE" id="PS50847">
    <property type="entry name" value="GRAM_POS_ANCHORING"/>
    <property type="match status" value="1"/>
</dbReference>
<keyword evidence="10" id="KW-1185">Reference proteome</keyword>
<organism evidence="9 10">
    <name type="scientific">Streptomyces chlorus</name>
    <dbReference type="NCBI Taxonomy" id="887452"/>
    <lineage>
        <taxon>Bacteria</taxon>
        <taxon>Bacillati</taxon>
        <taxon>Actinomycetota</taxon>
        <taxon>Actinomycetes</taxon>
        <taxon>Kitasatosporales</taxon>
        <taxon>Streptomycetaceae</taxon>
        <taxon>Streptomyces</taxon>
    </lineage>
</organism>
<dbReference type="SMART" id="SM00894">
    <property type="entry name" value="Excalibur"/>
    <property type="match status" value="1"/>
</dbReference>